<evidence type="ECO:0000313" key="11">
    <source>
        <dbReference type="Proteomes" id="UP001060414"/>
    </source>
</evidence>
<keyword evidence="7 8" id="KW-0408">Iron</keyword>
<dbReference type="InterPro" id="IPR036909">
    <property type="entry name" value="Cyt_c-like_dom_sf"/>
</dbReference>
<keyword evidence="3 8" id="KW-0479">Metal-binding</keyword>
<keyword evidence="2 8" id="KW-0349">Heme</keyword>
<evidence type="ECO:0000256" key="8">
    <source>
        <dbReference type="PROSITE-ProRule" id="PRU00433"/>
    </source>
</evidence>
<evidence type="ECO:0000256" key="6">
    <source>
        <dbReference type="ARBA" id="ARBA00023002"/>
    </source>
</evidence>
<keyword evidence="11" id="KW-1185">Reference proteome</keyword>
<evidence type="ECO:0000256" key="1">
    <source>
        <dbReference type="ARBA" id="ARBA00004418"/>
    </source>
</evidence>
<evidence type="ECO:0000256" key="3">
    <source>
        <dbReference type="ARBA" id="ARBA00022723"/>
    </source>
</evidence>
<evidence type="ECO:0000256" key="5">
    <source>
        <dbReference type="ARBA" id="ARBA00022764"/>
    </source>
</evidence>
<dbReference type="PROSITE" id="PS51007">
    <property type="entry name" value="CYTC"/>
    <property type="match status" value="1"/>
</dbReference>
<keyword evidence="4" id="KW-0732">Signal</keyword>
<evidence type="ECO:0000313" key="10">
    <source>
        <dbReference type="EMBL" id="UWZ78884.1"/>
    </source>
</evidence>
<dbReference type="InterPro" id="IPR009056">
    <property type="entry name" value="Cyt_c-like_dom"/>
</dbReference>
<dbReference type="RefSeq" id="WP_260747244.1">
    <property type="nucleotide sequence ID" value="NZ_CP092109.1"/>
</dbReference>
<name>A0ABY5ZK90_9BACT</name>
<protein>
    <recommendedName>
        <fullName evidence="9">Cytochrome c domain-containing protein</fullName>
    </recommendedName>
</protein>
<dbReference type="InterPro" id="IPR051395">
    <property type="entry name" value="Cytochrome_c_Peroxidase/MauG"/>
</dbReference>
<accession>A0ABY5ZK90</accession>
<reference evidence="10" key="1">
    <citation type="journal article" date="2022" name="Environ. Microbiol.">
        <title>Geoalkalibacter halelectricus SAP #1 sp. nov. possessing extracellular electron transfer and mineral#reducing capabilities from a haloalkaline environment.</title>
        <authorList>
            <person name="Yadav S."/>
            <person name="Singh R."/>
            <person name="Sundharam S.S."/>
            <person name="Chaudhary S."/>
            <person name="Krishnamurthi S."/>
            <person name="Patil S.A."/>
        </authorList>
    </citation>
    <scope>NUCLEOTIDE SEQUENCE</scope>
    <source>
        <strain evidence="10">SAP-1</strain>
    </source>
</reference>
<evidence type="ECO:0000259" key="9">
    <source>
        <dbReference type="PROSITE" id="PS51007"/>
    </source>
</evidence>
<dbReference type="PANTHER" id="PTHR30600:SF10">
    <property type="entry name" value="BLL6722 PROTEIN"/>
    <property type="match status" value="1"/>
</dbReference>
<keyword evidence="5" id="KW-0574">Periplasm</keyword>
<gene>
    <name evidence="10" type="ORF">L9S41_14520</name>
</gene>
<dbReference type="EMBL" id="CP092109">
    <property type="protein sequence ID" value="UWZ78884.1"/>
    <property type="molecule type" value="Genomic_DNA"/>
</dbReference>
<evidence type="ECO:0000256" key="7">
    <source>
        <dbReference type="ARBA" id="ARBA00023004"/>
    </source>
</evidence>
<evidence type="ECO:0000256" key="4">
    <source>
        <dbReference type="ARBA" id="ARBA00022729"/>
    </source>
</evidence>
<proteinExistence type="predicted"/>
<keyword evidence="6" id="KW-0560">Oxidoreductase</keyword>
<dbReference type="SUPFAM" id="SSF46626">
    <property type="entry name" value="Cytochrome c"/>
    <property type="match status" value="2"/>
</dbReference>
<dbReference type="Gene3D" id="1.10.760.10">
    <property type="entry name" value="Cytochrome c-like domain"/>
    <property type="match status" value="2"/>
</dbReference>
<dbReference type="Proteomes" id="UP001060414">
    <property type="component" value="Chromosome"/>
</dbReference>
<feature type="domain" description="Cytochrome c" evidence="9">
    <location>
        <begin position="192"/>
        <end position="338"/>
    </location>
</feature>
<organism evidence="10 11">
    <name type="scientific">Geoalkalibacter halelectricus</name>
    <dbReference type="NCBI Taxonomy" id="2847045"/>
    <lineage>
        <taxon>Bacteria</taxon>
        <taxon>Pseudomonadati</taxon>
        <taxon>Thermodesulfobacteriota</taxon>
        <taxon>Desulfuromonadia</taxon>
        <taxon>Desulfuromonadales</taxon>
        <taxon>Geoalkalibacteraceae</taxon>
        <taxon>Geoalkalibacter</taxon>
    </lineage>
</organism>
<dbReference type="Pfam" id="PF03150">
    <property type="entry name" value="CCP_MauG"/>
    <property type="match status" value="1"/>
</dbReference>
<sequence>MLTRSISLALLLWGIILCGPIQAAGLELPEPLPLLQPPPAERVELGRMLFFDRRLSGDGTMSCAVCHDPQRGYADGRALSGAYPTTRHWRHTQSLINVAYLDVFLWDGRSTSLEEQAEGPIHSSFEMNLHLDFLVEKLRETPGYPELFHAAYQSETTRQTISAALADFQRSLIVRDTPFDAFLAGDSDALSSDARRGLELFYGKAACSRCHSGPLLSDQKFHNTGVGETEELLSDPQRRAARNFFLVQVGLERGERDPGRYAVTRDPADQGAFRTPPLRQVAETAPYMHNGSLATLEEVIAFYNRGGGSDPDKSPLLRPLELTAEEKSALLAFLHSLTGTVPVVRPPALP</sequence>
<dbReference type="InterPro" id="IPR026259">
    <property type="entry name" value="MauG/Cytc_peroxidase"/>
</dbReference>
<dbReference type="InterPro" id="IPR004852">
    <property type="entry name" value="Di-haem_cyt_c_peroxidsae"/>
</dbReference>
<comment type="subcellular location">
    <subcellularLocation>
        <location evidence="1">Periplasm</location>
    </subcellularLocation>
</comment>
<evidence type="ECO:0000256" key="2">
    <source>
        <dbReference type="ARBA" id="ARBA00022617"/>
    </source>
</evidence>
<dbReference type="PANTHER" id="PTHR30600">
    <property type="entry name" value="CYTOCHROME C PEROXIDASE-RELATED"/>
    <property type="match status" value="1"/>
</dbReference>
<dbReference type="PIRSF" id="PIRSF000294">
    <property type="entry name" value="Cytochrome-c_peroxidase"/>
    <property type="match status" value="1"/>
</dbReference>